<dbReference type="Proteomes" id="UP000220133">
    <property type="component" value="Chromosome"/>
</dbReference>
<dbReference type="AlphaFoldDB" id="A0A291QQL9"/>
<dbReference type="InterPro" id="IPR012373">
    <property type="entry name" value="Ferrdict_sens_TM"/>
</dbReference>
<dbReference type="PANTHER" id="PTHR30273">
    <property type="entry name" value="PERIPLASMIC SIGNAL SENSOR AND SIGMA FACTOR ACTIVATOR FECR-RELATED"/>
    <property type="match status" value="1"/>
</dbReference>
<evidence type="ECO:0000259" key="1">
    <source>
        <dbReference type="Pfam" id="PF04773"/>
    </source>
</evidence>
<dbReference type="PIRSF" id="PIRSF018266">
    <property type="entry name" value="FecR"/>
    <property type="match status" value="1"/>
</dbReference>
<evidence type="ECO:0000313" key="4">
    <source>
        <dbReference type="Proteomes" id="UP000220133"/>
    </source>
</evidence>
<evidence type="ECO:0000259" key="2">
    <source>
        <dbReference type="Pfam" id="PF16344"/>
    </source>
</evidence>
<dbReference type="KEGG" id="cbae:COR50_02545"/>
<dbReference type="PANTHER" id="PTHR30273:SF2">
    <property type="entry name" value="PROTEIN FECR"/>
    <property type="match status" value="1"/>
</dbReference>
<organism evidence="3 4">
    <name type="scientific">Chitinophaga caeni</name>
    <dbReference type="NCBI Taxonomy" id="2029983"/>
    <lineage>
        <taxon>Bacteria</taxon>
        <taxon>Pseudomonadati</taxon>
        <taxon>Bacteroidota</taxon>
        <taxon>Chitinophagia</taxon>
        <taxon>Chitinophagales</taxon>
        <taxon>Chitinophagaceae</taxon>
        <taxon>Chitinophaga</taxon>
    </lineage>
</organism>
<dbReference type="InterPro" id="IPR032508">
    <property type="entry name" value="FecR_C"/>
</dbReference>
<proteinExistence type="predicted"/>
<dbReference type="Gene3D" id="3.55.50.30">
    <property type="match status" value="1"/>
</dbReference>
<evidence type="ECO:0008006" key="5">
    <source>
        <dbReference type="Google" id="ProtNLM"/>
    </source>
</evidence>
<dbReference type="Gene3D" id="2.60.120.1440">
    <property type="match status" value="1"/>
</dbReference>
<sequence>MSQPEFDSLLEKYLAGKCSQAEEAAVLEWYQTFIQDSDISMSASEKEGLERKVWSNIRSNIRLDRKIFAINSIWKKIGVAASLLLISGLGAYLINREIHNASPTIAFDDVAIPANYTSTSNDSKETKTIQLIDGSSVSLQPGSKIYYPRQSFNGNSRDVFLAGNAFFEVAANPDQHFMVYTSEGMIAEVLGTSFYVLQDTERKKVEVEVISGKVSVYEHHGRSRHRERDTASSVILSPNQKVTYKPEHNRFVTTLVEKPQPVKIHADQETFSFEEAKLSTVLETLEDVYGIQIEVNNPGFANCHFTGDISKQDLYEKLDVICKSVQAAYEIKGTMIYINGNGCK</sequence>
<gene>
    <name evidence="3" type="ORF">COR50_02545</name>
</gene>
<dbReference type="EMBL" id="CP023777">
    <property type="protein sequence ID" value="ATL46134.1"/>
    <property type="molecule type" value="Genomic_DNA"/>
</dbReference>
<protein>
    <recommendedName>
        <fullName evidence="5">Iron dicitrate transport regulator FecR</fullName>
    </recommendedName>
</protein>
<feature type="domain" description="Protein FecR C-terminal" evidence="2">
    <location>
        <begin position="271"/>
        <end position="338"/>
    </location>
</feature>
<dbReference type="GO" id="GO:0016989">
    <property type="term" value="F:sigma factor antagonist activity"/>
    <property type="evidence" value="ECO:0007669"/>
    <property type="project" value="TreeGrafter"/>
</dbReference>
<name>A0A291QQL9_9BACT</name>
<accession>A0A291QQL9</accession>
<dbReference type="InterPro" id="IPR006860">
    <property type="entry name" value="FecR"/>
</dbReference>
<feature type="domain" description="FecR protein" evidence="1">
    <location>
        <begin position="123"/>
        <end position="214"/>
    </location>
</feature>
<dbReference type="Pfam" id="PF04773">
    <property type="entry name" value="FecR"/>
    <property type="match status" value="1"/>
</dbReference>
<evidence type="ECO:0000313" key="3">
    <source>
        <dbReference type="EMBL" id="ATL46134.1"/>
    </source>
</evidence>
<dbReference type="RefSeq" id="WP_098192523.1">
    <property type="nucleotide sequence ID" value="NZ_CP023777.1"/>
</dbReference>
<dbReference type="OrthoDB" id="645173at2"/>
<keyword evidence="4" id="KW-1185">Reference proteome</keyword>
<dbReference type="Pfam" id="PF16344">
    <property type="entry name" value="FecR_C"/>
    <property type="match status" value="1"/>
</dbReference>
<reference evidence="3 4" key="1">
    <citation type="submission" date="2017-10" db="EMBL/GenBank/DDBJ databases">
        <title>Paenichitinophaga pekingensis gen. nov., sp. nov., isolated from activated sludge.</title>
        <authorList>
            <person name="Jin D."/>
            <person name="Kong X."/>
            <person name="Deng Y."/>
            <person name="Bai Z."/>
        </authorList>
    </citation>
    <scope>NUCLEOTIDE SEQUENCE [LARGE SCALE GENOMIC DNA]</scope>
    <source>
        <strain evidence="3 4">13</strain>
    </source>
</reference>